<protein>
    <submittedName>
        <fullName evidence="1">(Mediterranean fruit fly) hypothetical protein</fullName>
    </submittedName>
</protein>
<evidence type="ECO:0000313" key="2">
    <source>
        <dbReference type="Proteomes" id="UP000606786"/>
    </source>
</evidence>
<reference evidence="1" key="1">
    <citation type="submission" date="2020-11" db="EMBL/GenBank/DDBJ databases">
        <authorList>
            <person name="Whitehead M."/>
        </authorList>
    </citation>
    <scope>NUCLEOTIDE SEQUENCE</scope>
    <source>
        <strain evidence="1">EGII</strain>
    </source>
</reference>
<gene>
    <name evidence="1" type="ORF">CCAP1982_LOCUS14562</name>
</gene>
<evidence type="ECO:0000313" key="1">
    <source>
        <dbReference type="EMBL" id="CAD7006236.1"/>
    </source>
</evidence>
<dbReference type="Proteomes" id="UP000606786">
    <property type="component" value="Unassembled WGS sequence"/>
</dbReference>
<dbReference type="EMBL" id="CAJHJT010000034">
    <property type="protein sequence ID" value="CAD7006236.1"/>
    <property type="molecule type" value="Genomic_DNA"/>
</dbReference>
<sequence length="61" mass="7263">MVKRPYHHHRLVVLVAMPNAFYNIVVQQTEEIVISRTRYGDESDIGYRKYSTSWLQPQKRG</sequence>
<name>A0A811V8W5_CERCA</name>
<dbReference type="AlphaFoldDB" id="A0A811V8W5"/>
<comment type="caution">
    <text evidence="1">The sequence shown here is derived from an EMBL/GenBank/DDBJ whole genome shotgun (WGS) entry which is preliminary data.</text>
</comment>
<keyword evidence="2" id="KW-1185">Reference proteome</keyword>
<organism evidence="1 2">
    <name type="scientific">Ceratitis capitata</name>
    <name type="common">Mediterranean fruit fly</name>
    <name type="synonym">Tephritis capitata</name>
    <dbReference type="NCBI Taxonomy" id="7213"/>
    <lineage>
        <taxon>Eukaryota</taxon>
        <taxon>Metazoa</taxon>
        <taxon>Ecdysozoa</taxon>
        <taxon>Arthropoda</taxon>
        <taxon>Hexapoda</taxon>
        <taxon>Insecta</taxon>
        <taxon>Pterygota</taxon>
        <taxon>Neoptera</taxon>
        <taxon>Endopterygota</taxon>
        <taxon>Diptera</taxon>
        <taxon>Brachycera</taxon>
        <taxon>Muscomorpha</taxon>
        <taxon>Tephritoidea</taxon>
        <taxon>Tephritidae</taxon>
        <taxon>Ceratitis</taxon>
        <taxon>Ceratitis</taxon>
    </lineage>
</organism>
<accession>A0A811V8W5</accession>
<proteinExistence type="predicted"/>